<dbReference type="Gene3D" id="1.20.1050.70">
    <property type="entry name" value="Large T antigen, SV40, domain 3"/>
    <property type="match status" value="1"/>
</dbReference>
<dbReference type="InterPro" id="IPR010932">
    <property type="entry name" value="Lg_T_Ag_Polyomavir_C"/>
</dbReference>
<dbReference type="GO" id="GO:0003688">
    <property type="term" value="F:DNA replication origin binding"/>
    <property type="evidence" value="ECO:0007669"/>
    <property type="project" value="InterPro"/>
</dbReference>
<protein>
    <submittedName>
        <fullName evidence="4">Proviral super t antigen gene, clone sve 5 kb</fullName>
    </submittedName>
</protein>
<dbReference type="InterPro" id="IPR003133">
    <property type="entry name" value="T_Ag_DNA-bd"/>
</dbReference>
<proteinExistence type="predicted"/>
<evidence type="ECO:0000256" key="1">
    <source>
        <dbReference type="PROSITE-ProRule" id="PRU00620"/>
    </source>
</evidence>
<feature type="non-terminal residue" evidence="4">
    <location>
        <position position="128"/>
    </location>
</feature>
<dbReference type="SUPFAM" id="SSF55464">
    <property type="entry name" value="Origin of replication-binding domain, RBD-like"/>
    <property type="match status" value="1"/>
</dbReference>
<evidence type="ECO:0000256" key="2">
    <source>
        <dbReference type="SAM" id="MobiDB-lite"/>
    </source>
</evidence>
<keyword evidence="1" id="KW-0238">DNA-binding</keyword>
<reference evidence="4" key="1">
    <citation type="journal article" date="1981" name="Nucleic Acids Res.">
        <title>Characterization of a gene encoding a 115 K super T antigen expressed by a SV40-transformed rat cell line.</title>
        <authorList>
            <person name="May E."/>
            <person name="Jeltsch J.-M."/>
            <person name="Gannon F."/>
        </authorList>
    </citation>
    <scope>NUCLEOTIDE SEQUENCE</scope>
</reference>
<evidence type="ECO:0000259" key="3">
    <source>
        <dbReference type="PROSITE" id="PS51287"/>
    </source>
</evidence>
<dbReference type="GO" id="GO:0005524">
    <property type="term" value="F:ATP binding"/>
    <property type="evidence" value="ECO:0007669"/>
    <property type="project" value="InterPro"/>
</dbReference>
<sequence>DLLDRMDIMFGSTGSADIEEWMAGVAWLHCLLPKMDSDIFFAHSGHCLQYIASTPGFKEEANTSVAPEQKLCTFSFLICKGVNKEYLMYSALTRDPFSVIEESLPGGLKEHDFNPEEAEETKQVSWKL</sequence>
<dbReference type="Pfam" id="PF06431">
    <property type="entry name" value="Polyoma_lg_T_C"/>
    <property type="match status" value="1"/>
</dbReference>
<feature type="region of interest" description="Disordered" evidence="2">
    <location>
        <begin position="107"/>
        <end position="128"/>
    </location>
</feature>
<feature type="DNA-binding region" description="T-ag OBD" evidence="1">
    <location>
        <begin position="69"/>
        <end position="110"/>
    </location>
</feature>
<feature type="non-terminal residue" evidence="4">
    <location>
        <position position="1"/>
    </location>
</feature>
<dbReference type="PROSITE" id="PS51287">
    <property type="entry name" value="T_AG_OBD"/>
    <property type="match status" value="1"/>
</dbReference>
<name>Q88460_SV40</name>
<evidence type="ECO:0000313" key="4">
    <source>
        <dbReference type="EMBL" id="AAA47876.1"/>
    </source>
</evidence>
<dbReference type="Gene3D" id="3.40.1310.20">
    <property type="match status" value="1"/>
</dbReference>
<organismHost>
    <name type="scientific">Macaca</name>
    <name type="common">macaques</name>
    <dbReference type="NCBI Taxonomy" id="9539"/>
</organismHost>
<accession>Q88460</accession>
<organism evidence="4">
    <name type="scientific">Simian virus 40</name>
    <name type="common">SV40</name>
    <dbReference type="NCBI Taxonomy" id="1891767"/>
    <lineage>
        <taxon>Viruses</taxon>
        <taxon>Monodnaviria</taxon>
        <taxon>Shotokuvirae</taxon>
        <taxon>Cossaviricota</taxon>
        <taxon>Papovaviricetes</taxon>
        <taxon>Sepolyvirales</taxon>
        <taxon>Polyomaviridae</taxon>
        <taxon>Betapolyomavirus</taxon>
    </lineage>
</organism>
<dbReference type="GO" id="GO:0006260">
    <property type="term" value="P:DNA replication"/>
    <property type="evidence" value="ECO:0007669"/>
    <property type="project" value="InterPro"/>
</dbReference>
<feature type="domain" description="T-ag OBD" evidence="3">
    <location>
        <begin position="69"/>
        <end position="110"/>
    </location>
</feature>
<dbReference type="EMBL" id="K00998">
    <property type="protein sequence ID" value="AAA47876.1"/>
    <property type="molecule type" value="Genomic_DNA"/>
</dbReference>